<dbReference type="VEuPathDB" id="FungiDB:AN1925"/>
<name>Q5BC05_EMENI</name>
<organism evidence="1 2">
    <name type="scientific">Emericella nidulans (strain FGSC A4 / ATCC 38163 / CBS 112.46 / NRRL 194 / M139)</name>
    <name type="common">Aspergillus nidulans</name>
    <dbReference type="NCBI Taxonomy" id="227321"/>
    <lineage>
        <taxon>Eukaryota</taxon>
        <taxon>Fungi</taxon>
        <taxon>Dikarya</taxon>
        <taxon>Ascomycota</taxon>
        <taxon>Pezizomycotina</taxon>
        <taxon>Eurotiomycetes</taxon>
        <taxon>Eurotiomycetidae</taxon>
        <taxon>Eurotiales</taxon>
        <taxon>Aspergillaceae</taxon>
        <taxon>Aspergillus</taxon>
        <taxon>Aspergillus subgen. Nidulantes</taxon>
    </lineage>
</organism>
<reference evidence="2" key="2">
    <citation type="journal article" date="2009" name="Fungal Genet. Biol.">
        <title>The 2008 update of the Aspergillus nidulans genome annotation: a community effort.</title>
        <authorList>
            <person name="Wortman J.R."/>
            <person name="Gilsenan J.M."/>
            <person name="Joardar V."/>
            <person name="Deegan J."/>
            <person name="Clutterbuck J."/>
            <person name="Andersen M.R."/>
            <person name="Archer D."/>
            <person name="Bencina M."/>
            <person name="Braus G."/>
            <person name="Coutinho P."/>
            <person name="von Dohren H."/>
            <person name="Doonan J."/>
            <person name="Driessen A.J."/>
            <person name="Durek P."/>
            <person name="Espeso E."/>
            <person name="Fekete E."/>
            <person name="Flipphi M."/>
            <person name="Estrada C.G."/>
            <person name="Geysens S."/>
            <person name="Goldman G."/>
            <person name="de Groot P.W."/>
            <person name="Hansen K."/>
            <person name="Harris S.D."/>
            <person name="Heinekamp T."/>
            <person name="Helmstaedt K."/>
            <person name="Henrissat B."/>
            <person name="Hofmann G."/>
            <person name="Homan T."/>
            <person name="Horio T."/>
            <person name="Horiuchi H."/>
            <person name="James S."/>
            <person name="Jones M."/>
            <person name="Karaffa L."/>
            <person name="Karanyi Z."/>
            <person name="Kato M."/>
            <person name="Keller N."/>
            <person name="Kelly D.E."/>
            <person name="Kiel J.A."/>
            <person name="Kim J.M."/>
            <person name="van der Klei I.J."/>
            <person name="Klis F.M."/>
            <person name="Kovalchuk A."/>
            <person name="Krasevec N."/>
            <person name="Kubicek C.P."/>
            <person name="Liu B."/>
            <person name="Maccabe A."/>
            <person name="Meyer V."/>
            <person name="Mirabito P."/>
            <person name="Miskei M."/>
            <person name="Mos M."/>
            <person name="Mullins J."/>
            <person name="Nelson D.R."/>
            <person name="Nielsen J."/>
            <person name="Oakley B.R."/>
            <person name="Osmani S.A."/>
            <person name="Pakula T."/>
            <person name="Paszewski A."/>
            <person name="Paulsen I."/>
            <person name="Pilsyk S."/>
            <person name="Pocsi I."/>
            <person name="Punt P.J."/>
            <person name="Ram A.F."/>
            <person name="Ren Q."/>
            <person name="Robellet X."/>
            <person name="Robson G."/>
            <person name="Seiboth B."/>
            <person name="van Solingen P."/>
            <person name="Specht T."/>
            <person name="Sun J."/>
            <person name="Taheri-Talesh N."/>
            <person name="Takeshita N."/>
            <person name="Ussery D."/>
            <person name="vanKuyk P.A."/>
            <person name="Visser H."/>
            <person name="van de Vondervoort P.J."/>
            <person name="de Vries R.P."/>
            <person name="Walton J."/>
            <person name="Xiang X."/>
            <person name="Xiong Y."/>
            <person name="Zeng A.P."/>
            <person name="Brandt B.W."/>
            <person name="Cornell M.J."/>
            <person name="van den Hondel C.A."/>
            <person name="Visser J."/>
            <person name="Oliver S.G."/>
            <person name="Turner G."/>
        </authorList>
    </citation>
    <scope>GENOME REANNOTATION</scope>
    <source>
        <strain evidence="2">FGSC A4 / ATCC 38163 / CBS 112.46 / NRRL 194 / M139</strain>
    </source>
</reference>
<dbReference type="GeneID" id="2875398"/>
<dbReference type="HOGENOM" id="CLU_2320349_0_0_1"/>
<keyword evidence="2" id="KW-1185">Reference proteome</keyword>
<sequence length="99" mass="11390">MTGSLGLFLLISRMRPWPSSLYGWRWCFEVNRFTVPPICAGCHVRVLLSTSSNGGLRQRACTIRSLASRTFRCHTDHLSAKERLAQMQAWSAWKTERTF</sequence>
<accession>Q5BC05</accession>
<dbReference type="EMBL" id="BN001307">
    <property type="protein sequence ID" value="CBF85837.1"/>
    <property type="molecule type" value="Genomic_DNA"/>
</dbReference>
<dbReference type="Proteomes" id="UP000000560">
    <property type="component" value="Chromosome VII"/>
</dbReference>
<protein>
    <submittedName>
        <fullName evidence="1">Uncharacterized protein</fullName>
    </submittedName>
</protein>
<reference evidence="2" key="1">
    <citation type="journal article" date="2005" name="Nature">
        <title>Sequencing of Aspergillus nidulans and comparative analysis with A. fumigatus and A. oryzae.</title>
        <authorList>
            <person name="Galagan J.E."/>
            <person name="Calvo S.E."/>
            <person name="Cuomo C."/>
            <person name="Ma L.J."/>
            <person name="Wortman J.R."/>
            <person name="Batzoglou S."/>
            <person name="Lee S.I."/>
            <person name="Basturkmen M."/>
            <person name="Spevak C.C."/>
            <person name="Clutterbuck J."/>
            <person name="Kapitonov V."/>
            <person name="Jurka J."/>
            <person name="Scazzocchio C."/>
            <person name="Farman M."/>
            <person name="Butler J."/>
            <person name="Purcell S."/>
            <person name="Harris S."/>
            <person name="Braus G.H."/>
            <person name="Draht O."/>
            <person name="Busch S."/>
            <person name="D'Enfert C."/>
            <person name="Bouchier C."/>
            <person name="Goldman G.H."/>
            <person name="Bell-Pedersen D."/>
            <person name="Griffiths-Jones S."/>
            <person name="Doonan J.H."/>
            <person name="Yu J."/>
            <person name="Vienken K."/>
            <person name="Pain A."/>
            <person name="Freitag M."/>
            <person name="Selker E.U."/>
            <person name="Archer D.B."/>
            <person name="Penalva M.A."/>
            <person name="Oakley B.R."/>
            <person name="Momany M."/>
            <person name="Tanaka T."/>
            <person name="Kumagai T."/>
            <person name="Asai K."/>
            <person name="Machida M."/>
            <person name="Nierman W.C."/>
            <person name="Denning D.W."/>
            <person name="Caddick M."/>
            <person name="Hynes M."/>
            <person name="Paoletti M."/>
            <person name="Fischer R."/>
            <person name="Miller B."/>
            <person name="Dyer P."/>
            <person name="Sachs M.S."/>
            <person name="Osmani S.A."/>
            <person name="Birren B.W."/>
        </authorList>
    </citation>
    <scope>NUCLEOTIDE SEQUENCE [LARGE SCALE GENOMIC DNA]</scope>
    <source>
        <strain evidence="2">FGSC A4 / ATCC 38163 / CBS 112.46 / NRRL 194 / M139</strain>
    </source>
</reference>
<dbReference type="KEGG" id="ani:ANIA_01925"/>
<dbReference type="RefSeq" id="XP_659529.1">
    <property type="nucleotide sequence ID" value="XM_654437.1"/>
</dbReference>
<dbReference type="InParanoid" id="Q5BC05"/>
<accession>C8VKU7</accession>
<dbReference type="AlphaFoldDB" id="Q5BC05"/>
<proteinExistence type="predicted"/>
<evidence type="ECO:0000313" key="1">
    <source>
        <dbReference type="EMBL" id="CBF85837.1"/>
    </source>
</evidence>
<evidence type="ECO:0000313" key="2">
    <source>
        <dbReference type="Proteomes" id="UP000000560"/>
    </source>
</evidence>
<gene>
    <name evidence="1" type="ORF">ANIA_01925</name>
</gene>